<dbReference type="Proteomes" id="UP001302126">
    <property type="component" value="Unassembled WGS sequence"/>
</dbReference>
<dbReference type="InterPro" id="IPR002110">
    <property type="entry name" value="Ankyrin_rpt"/>
</dbReference>
<reference evidence="4" key="2">
    <citation type="submission" date="2023-05" db="EMBL/GenBank/DDBJ databases">
        <authorList>
            <consortium name="Lawrence Berkeley National Laboratory"/>
            <person name="Steindorff A."/>
            <person name="Hensen N."/>
            <person name="Bonometti L."/>
            <person name="Westerberg I."/>
            <person name="Brannstrom I.O."/>
            <person name="Guillou S."/>
            <person name="Cros-Aarteil S."/>
            <person name="Calhoun S."/>
            <person name="Haridas S."/>
            <person name="Kuo A."/>
            <person name="Mondo S."/>
            <person name="Pangilinan J."/>
            <person name="Riley R."/>
            <person name="Labutti K."/>
            <person name="Andreopoulos B."/>
            <person name="Lipzen A."/>
            <person name="Chen C."/>
            <person name="Yanf M."/>
            <person name="Daum C."/>
            <person name="Ng V."/>
            <person name="Clum A."/>
            <person name="Ohm R."/>
            <person name="Martin F."/>
            <person name="Silar P."/>
            <person name="Natvig D."/>
            <person name="Lalanne C."/>
            <person name="Gautier V."/>
            <person name="Ament-Velasquez S.L."/>
            <person name="Kruys A."/>
            <person name="Hutchinson M.I."/>
            <person name="Powell A.J."/>
            <person name="Barry K."/>
            <person name="Miller A.N."/>
            <person name="Grigoriev I.V."/>
            <person name="Debuchy R."/>
            <person name="Gladieux P."/>
            <person name="Thoren M.H."/>
            <person name="Johannesson H."/>
        </authorList>
    </citation>
    <scope>NUCLEOTIDE SEQUENCE</scope>
    <source>
        <strain evidence="4">PSN309</strain>
    </source>
</reference>
<evidence type="ECO:0000256" key="3">
    <source>
        <dbReference type="PROSITE-ProRule" id="PRU00023"/>
    </source>
</evidence>
<keyword evidence="2 3" id="KW-0040">ANK repeat</keyword>
<reference evidence="4" key="1">
    <citation type="journal article" date="2023" name="Mol. Phylogenet. Evol.">
        <title>Genome-scale phylogeny and comparative genomics of the fungal order Sordariales.</title>
        <authorList>
            <person name="Hensen N."/>
            <person name="Bonometti L."/>
            <person name="Westerberg I."/>
            <person name="Brannstrom I.O."/>
            <person name="Guillou S."/>
            <person name="Cros-Aarteil S."/>
            <person name="Calhoun S."/>
            <person name="Haridas S."/>
            <person name="Kuo A."/>
            <person name="Mondo S."/>
            <person name="Pangilinan J."/>
            <person name="Riley R."/>
            <person name="LaButti K."/>
            <person name="Andreopoulos B."/>
            <person name="Lipzen A."/>
            <person name="Chen C."/>
            <person name="Yan M."/>
            <person name="Daum C."/>
            <person name="Ng V."/>
            <person name="Clum A."/>
            <person name="Steindorff A."/>
            <person name="Ohm R.A."/>
            <person name="Martin F."/>
            <person name="Silar P."/>
            <person name="Natvig D.O."/>
            <person name="Lalanne C."/>
            <person name="Gautier V."/>
            <person name="Ament-Velasquez S.L."/>
            <person name="Kruys A."/>
            <person name="Hutchinson M.I."/>
            <person name="Powell A.J."/>
            <person name="Barry K."/>
            <person name="Miller A.N."/>
            <person name="Grigoriev I.V."/>
            <person name="Debuchy R."/>
            <person name="Gladieux P."/>
            <person name="Hiltunen Thoren M."/>
            <person name="Johannesson H."/>
        </authorList>
    </citation>
    <scope>NUCLEOTIDE SEQUENCE</scope>
    <source>
        <strain evidence="4">PSN309</strain>
    </source>
</reference>
<dbReference type="PRINTS" id="PR01415">
    <property type="entry name" value="ANKYRIN"/>
</dbReference>
<dbReference type="AlphaFoldDB" id="A0AAN7AEA4"/>
<feature type="repeat" description="ANK" evidence="3">
    <location>
        <begin position="67"/>
        <end position="99"/>
    </location>
</feature>
<sequence length="106" mass="11213">MTEDVNAQNHNGDTPLHIAVKAGDVDIATHLMENAGASAAINDNNGSIDITELVLQSAPHLIEHRVHGSTALHHAILAGGHYMIRVLIEHGADVNAPAYIGTDIEE</sequence>
<dbReference type="PROSITE" id="PS50297">
    <property type="entry name" value="ANK_REP_REGION"/>
    <property type="match status" value="2"/>
</dbReference>
<keyword evidence="1" id="KW-0677">Repeat</keyword>
<protein>
    <submittedName>
        <fullName evidence="4">Ankyrin repeat-containing domain protein</fullName>
    </submittedName>
</protein>
<name>A0AAN7AEA4_9PEZI</name>
<evidence type="ECO:0000256" key="1">
    <source>
        <dbReference type="ARBA" id="ARBA00022737"/>
    </source>
</evidence>
<organism evidence="4 5">
    <name type="scientific">Podospora australis</name>
    <dbReference type="NCBI Taxonomy" id="1536484"/>
    <lineage>
        <taxon>Eukaryota</taxon>
        <taxon>Fungi</taxon>
        <taxon>Dikarya</taxon>
        <taxon>Ascomycota</taxon>
        <taxon>Pezizomycotina</taxon>
        <taxon>Sordariomycetes</taxon>
        <taxon>Sordariomycetidae</taxon>
        <taxon>Sordariales</taxon>
        <taxon>Podosporaceae</taxon>
        <taxon>Podospora</taxon>
    </lineage>
</organism>
<dbReference type="PANTHER" id="PTHR24173:SF83">
    <property type="entry name" value="SOCS BOX DOMAIN-CONTAINING PROTEIN"/>
    <property type="match status" value="1"/>
</dbReference>
<dbReference type="Gene3D" id="1.25.40.20">
    <property type="entry name" value="Ankyrin repeat-containing domain"/>
    <property type="match status" value="2"/>
</dbReference>
<evidence type="ECO:0000313" key="5">
    <source>
        <dbReference type="Proteomes" id="UP001302126"/>
    </source>
</evidence>
<dbReference type="SUPFAM" id="SSF48403">
    <property type="entry name" value="Ankyrin repeat"/>
    <property type="match status" value="1"/>
</dbReference>
<gene>
    <name evidence="4" type="ORF">QBC35DRAFT_545970</name>
</gene>
<comment type="caution">
    <text evidence="4">The sequence shown here is derived from an EMBL/GenBank/DDBJ whole genome shotgun (WGS) entry which is preliminary data.</text>
</comment>
<evidence type="ECO:0000313" key="4">
    <source>
        <dbReference type="EMBL" id="KAK4182800.1"/>
    </source>
</evidence>
<dbReference type="PANTHER" id="PTHR24173">
    <property type="entry name" value="ANKYRIN REPEAT CONTAINING"/>
    <property type="match status" value="1"/>
</dbReference>
<proteinExistence type="predicted"/>
<dbReference type="SMART" id="SM00248">
    <property type="entry name" value="ANK"/>
    <property type="match status" value="2"/>
</dbReference>
<dbReference type="PROSITE" id="PS50088">
    <property type="entry name" value="ANK_REPEAT"/>
    <property type="match status" value="2"/>
</dbReference>
<keyword evidence="5" id="KW-1185">Reference proteome</keyword>
<feature type="repeat" description="ANK" evidence="3">
    <location>
        <begin position="11"/>
        <end position="44"/>
    </location>
</feature>
<accession>A0AAN7AEA4</accession>
<dbReference type="InterPro" id="IPR036770">
    <property type="entry name" value="Ankyrin_rpt-contain_sf"/>
</dbReference>
<dbReference type="Pfam" id="PF12796">
    <property type="entry name" value="Ank_2"/>
    <property type="match status" value="1"/>
</dbReference>
<evidence type="ECO:0000256" key="2">
    <source>
        <dbReference type="ARBA" id="ARBA00023043"/>
    </source>
</evidence>
<dbReference type="EMBL" id="MU864610">
    <property type="protein sequence ID" value="KAK4182800.1"/>
    <property type="molecule type" value="Genomic_DNA"/>
</dbReference>